<dbReference type="PANTHER" id="PTHR34976:SF2">
    <property type="entry name" value="TYPE VII SECRETION SYSTEM PROTEIN ESSD"/>
    <property type="match status" value="1"/>
</dbReference>
<dbReference type="InterPro" id="IPR044929">
    <property type="entry name" value="DNA/RNA_non-sp_Endonuclease_sf"/>
</dbReference>
<proteinExistence type="inferred from homology"/>
<dbReference type="Pfam" id="PF04740">
    <property type="entry name" value="LXG"/>
    <property type="match status" value="1"/>
</dbReference>
<feature type="compositionally biased region" description="Basic and acidic residues" evidence="5">
    <location>
        <begin position="572"/>
        <end position="582"/>
    </location>
</feature>
<dbReference type="AlphaFoldDB" id="A0A9W5PCB0"/>
<evidence type="ECO:0000256" key="5">
    <source>
        <dbReference type="SAM" id="MobiDB-lite"/>
    </source>
</evidence>
<evidence type="ECO:0000313" key="8">
    <source>
        <dbReference type="Proteomes" id="UP000011182"/>
    </source>
</evidence>
<protein>
    <submittedName>
        <fullName evidence="7">DNA binding protein</fullName>
    </submittedName>
</protein>
<comment type="similarity">
    <text evidence="4">In the N-terminal section; belongs to the LXG family.</text>
</comment>
<dbReference type="InterPro" id="IPR006829">
    <property type="entry name" value="LXG_dom"/>
</dbReference>
<evidence type="ECO:0000256" key="2">
    <source>
        <dbReference type="ARBA" id="ARBA00022475"/>
    </source>
</evidence>
<evidence type="ECO:0000313" key="7">
    <source>
        <dbReference type="EMBL" id="ELS60587.1"/>
    </source>
</evidence>
<dbReference type="Pfam" id="PF13930">
    <property type="entry name" value="Endonuclea_NS_2"/>
    <property type="match status" value="1"/>
</dbReference>
<organism evidence="7 8">
    <name type="scientific">Bacillus inaquosorum KCTC 13429</name>
    <dbReference type="NCBI Taxonomy" id="1236548"/>
    <lineage>
        <taxon>Bacteria</taxon>
        <taxon>Bacillati</taxon>
        <taxon>Bacillota</taxon>
        <taxon>Bacilli</taxon>
        <taxon>Bacillales</taxon>
        <taxon>Bacillaceae</taxon>
        <taxon>Bacillus</taxon>
    </lineage>
</organism>
<evidence type="ECO:0000259" key="6">
    <source>
        <dbReference type="PROSITE" id="PS51756"/>
    </source>
</evidence>
<sequence length="671" mass="74962">MVMKVFEAKTLLSEATDRAKEYKELRTQMVNLRKALKSVADLSDSEFSGKGASNIKAFYHDHVGVTDQWIDYIDMKIAFFNSIAGAAEDKDLSDAYIEESFLEHELENAHKKSKSIMSEQKKAMKDILNDIDDILPLDLFSTETFKDELADANDKRKKTLEKLDALDEDLKTEYALSEPNEQFIKSDFQKLQEATGKGKSATPIHYNAKAYRESDIHKKKGDIEKRTEAYLKIKKEEAKEREIEKLKERLKNYDYADADEFYEMAKTIGYENLTAEQQRYFTQIENTREFEAGFKGVAVGLYDSGKDAVTGLWDMVTDPGGTVEAITGAMAHPIKTYEAISAAIEESYQKDMVNGDTYSRARWVSYAVGTVVTSIVGTKGVGAVSKTGTAAKVTTKVKTAASKSAKAQKAITVSKQTIDHIKQKVNKGIEVSKKHVKTKLNQIGDLTLADILPYHPRHDLVPAGVPYNAVNGVTLKEGLQKFAKVILPKPYGTSSSGRRTPAPVVPPVTVKYGQHYARWSRKKVLKPNVVYKTKEGYTYTTDNYGRITSVKADLQLGEAKRNQYAQSNAGKPQDRKPDDDGGHLIATQFKGSGQFDNIVPMNSQINRSGGKWYNMEQVWSKALSQKPPKQVTVKINNIYEGDSLRPSKFIVVYKVGDKEPVRTIIKNKAGG</sequence>
<dbReference type="InterPro" id="IPR051768">
    <property type="entry name" value="Bact_secretion_toxin"/>
</dbReference>
<feature type="region of interest" description="Disordered" evidence="5">
    <location>
        <begin position="561"/>
        <end position="583"/>
    </location>
</feature>
<dbReference type="Gene3D" id="3.40.570.10">
    <property type="entry name" value="Extracellular Endonuclease, subunit A"/>
    <property type="match status" value="1"/>
</dbReference>
<keyword evidence="8" id="KW-1185">Reference proteome</keyword>
<evidence type="ECO:0000256" key="4">
    <source>
        <dbReference type="ARBA" id="ARBA00034117"/>
    </source>
</evidence>
<dbReference type="InterPro" id="IPR044927">
    <property type="entry name" value="Endonuclea_NS_2"/>
</dbReference>
<dbReference type="Proteomes" id="UP000011182">
    <property type="component" value="Unassembled WGS sequence"/>
</dbReference>
<comment type="caution">
    <text evidence="7">The sequence shown here is derived from an EMBL/GenBank/DDBJ whole genome shotgun (WGS) entry which is preliminary data.</text>
</comment>
<accession>A0A9W5PCB0</accession>
<keyword evidence="2" id="KW-1003">Cell membrane</keyword>
<dbReference type="EMBL" id="AMXN01000005">
    <property type="protein sequence ID" value="ELS60587.1"/>
    <property type="molecule type" value="Genomic_DNA"/>
</dbReference>
<evidence type="ECO:0000256" key="1">
    <source>
        <dbReference type="ARBA" id="ARBA00004236"/>
    </source>
</evidence>
<feature type="domain" description="LXG" evidence="6">
    <location>
        <begin position="2"/>
        <end position="237"/>
    </location>
</feature>
<gene>
    <name evidence="7" type="ORF">BSI_29870</name>
</gene>
<name>A0A9W5PCB0_9BACI</name>
<reference evidence="7 8" key="1">
    <citation type="journal article" date="2014" name="Syst. Appl. Microbiol.">
        <title>Genomic insights into the taxonomic status of the three subspecies of Bacillus subtilis.</title>
        <authorList>
            <person name="Yi H."/>
            <person name="Chun J."/>
            <person name="Cha C.J."/>
        </authorList>
    </citation>
    <scope>NUCLEOTIDE SEQUENCE [LARGE SCALE GENOMIC DNA]</scope>
    <source>
        <strain evidence="7 8">KCTC 13429</strain>
    </source>
</reference>
<evidence type="ECO:0000256" key="3">
    <source>
        <dbReference type="ARBA" id="ARBA00023136"/>
    </source>
</evidence>
<dbReference type="PANTHER" id="PTHR34976">
    <property type="entry name" value="RIBONUCLEASE YQCG-RELATED"/>
    <property type="match status" value="1"/>
</dbReference>
<dbReference type="GO" id="GO:0005886">
    <property type="term" value="C:plasma membrane"/>
    <property type="evidence" value="ECO:0007669"/>
    <property type="project" value="UniProtKB-SubCell"/>
</dbReference>
<dbReference type="PROSITE" id="PS51756">
    <property type="entry name" value="LXG"/>
    <property type="match status" value="1"/>
</dbReference>
<comment type="subcellular location">
    <subcellularLocation>
        <location evidence="1">Cell membrane</location>
    </subcellularLocation>
</comment>
<keyword evidence="3" id="KW-0472">Membrane</keyword>